<proteinExistence type="predicted"/>
<sequence>MNMKFAAAIAVLAAFVSTSVLAQQKEAPAKEPAQKEEPAAPKATKADIQKVVDGIKADKAKTTQFCKLVKLQDDFTAAAEKKDEKKLEALDKEMQDGAKKLGADFEKYVMDSEMDEDASTVLDGLAKSCK</sequence>
<accession>A0A8I1GDJ1</accession>
<name>A0A8I1GDJ1_9HYPH</name>
<evidence type="ECO:0000256" key="2">
    <source>
        <dbReference type="SAM" id="SignalP"/>
    </source>
</evidence>
<feature type="signal peptide" evidence="2">
    <location>
        <begin position="1"/>
        <end position="22"/>
    </location>
</feature>
<feature type="region of interest" description="Disordered" evidence="1">
    <location>
        <begin position="24"/>
        <end position="45"/>
    </location>
</feature>
<gene>
    <name evidence="3" type="ORF">JDN41_02885</name>
</gene>
<evidence type="ECO:0000313" key="4">
    <source>
        <dbReference type="Proteomes" id="UP000623250"/>
    </source>
</evidence>
<comment type="caution">
    <text evidence="3">The sequence shown here is derived from an EMBL/GenBank/DDBJ whole genome shotgun (WGS) entry which is preliminary data.</text>
</comment>
<evidence type="ECO:0000256" key="1">
    <source>
        <dbReference type="SAM" id="MobiDB-lite"/>
    </source>
</evidence>
<organism evidence="3 4">
    <name type="scientific">Rhodomicrobium udaipurense</name>
    <dbReference type="NCBI Taxonomy" id="1202716"/>
    <lineage>
        <taxon>Bacteria</taxon>
        <taxon>Pseudomonadati</taxon>
        <taxon>Pseudomonadota</taxon>
        <taxon>Alphaproteobacteria</taxon>
        <taxon>Hyphomicrobiales</taxon>
        <taxon>Hyphomicrobiaceae</taxon>
        <taxon>Rhodomicrobium</taxon>
    </lineage>
</organism>
<dbReference type="AlphaFoldDB" id="A0A8I1GDJ1"/>
<keyword evidence="2" id="KW-0732">Signal</keyword>
<dbReference type="Proteomes" id="UP000623250">
    <property type="component" value="Unassembled WGS sequence"/>
</dbReference>
<dbReference type="RefSeq" id="WP_013418422.1">
    <property type="nucleotide sequence ID" value="NZ_JAEMUK010000006.1"/>
</dbReference>
<reference evidence="3 4" key="1">
    <citation type="submission" date="2020-12" db="EMBL/GenBank/DDBJ databases">
        <title>Revised draft genomes of Rhodomicrobium vannielii ATCC 17100 and Rhodomicrobium udaipurense JA643.</title>
        <authorList>
            <person name="Conners E.M."/>
            <person name="Davenport E.J."/>
            <person name="Bose A."/>
        </authorList>
    </citation>
    <scope>NUCLEOTIDE SEQUENCE [LARGE SCALE GENOMIC DNA]</scope>
    <source>
        <strain evidence="3 4">JA643</strain>
    </source>
</reference>
<feature type="compositionally biased region" description="Basic and acidic residues" evidence="1">
    <location>
        <begin position="27"/>
        <end position="45"/>
    </location>
</feature>
<dbReference type="EMBL" id="JAEMUK010000006">
    <property type="protein sequence ID" value="MBJ7542498.1"/>
    <property type="molecule type" value="Genomic_DNA"/>
</dbReference>
<feature type="chain" id="PRO_5034997106" evidence="2">
    <location>
        <begin position="23"/>
        <end position="130"/>
    </location>
</feature>
<evidence type="ECO:0000313" key="3">
    <source>
        <dbReference type="EMBL" id="MBJ7542498.1"/>
    </source>
</evidence>
<protein>
    <submittedName>
        <fullName evidence="3">Uncharacterized protein</fullName>
    </submittedName>
</protein>
<keyword evidence="4" id="KW-1185">Reference proteome</keyword>